<comment type="caution">
    <text evidence="1">The sequence shown here is derived from an EMBL/GenBank/DDBJ whole genome shotgun (WGS) entry which is preliminary data.</text>
</comment>
<evidence type="ECO:0000313" key="2">
    <source>
        <dbReference type="Proteomes" id="UP000284543"/>
    </source>
</evidence>
<accession>A0A412Z493</accession>
<dbReference type="Pfam" id="PF18895">
    <property type="entry name" value="T4SS_pilin"/>
    <property type="match status" value="1"/>
</dbReference>
<dbReference type="KEGG" id="cbol:CGC65_15950"/>
<dbReference type="NCBIfam" id="NF045849">
    <property type="entry name" value="ICE_MMCAP2_0565"/>
    <property type="match status" value="1"/>
</dbReference>
<sequence length="106" mass="11304">MNVPVMLLNSTGGNPFEQVSKPVVELLNMALTPALGIVGALGAIYCIFLGAKLAKAEEPQDREKAKNSLKNAIIGFVLIFVLIVVLKIGMDAMSNWMNSAMSNVTP</sequence>
<gene>
    <name evidence="1" type="ORF">DWW02_15690</name>
</gene>
<dbReference type="InterPro" id="IPR043993">
    <property type="entry name" value="T4SS_pilin"/>
</dbReference>
<dbReference type="EMBL" id="QRZM01000006">
    <property type="protein sequence ID" value="RGV74784.1"/>
    <property type="molecule type" value="Genomic_DNA"/>
</dbReference>
<organism evidence="1 2">
    <name type="scientific">Enterocloster bolteae</name>
    <dbReference type="NCBI Taxonomy" id="208479"/>
    <lineage>
        <taxon>Bacteria</taxon>
        <taxon>Bacillati</taxon>
        <taxon>Bacillota</taxon>
        <taxon>Clostridia</taxon>
        <taxon>Lachnospirales</taxon>
        <taxon>Lachnospiraceae</taxon>
        <taxon>Enterocloster</taxon>
    </lineage>
</organism>
<dbReference type="Proteomes" id="UP000284543">
    <property type="component" value="Unassembled WGS sequence"/>
</dbReference>
<dbReference type="RefSeq" id="WP_002564384.1">
    <property type="nucleotide sequence ID" value="NZ_BAABXO010000001.1"/>
</dbReference>
<reference evidence="1 2" key="1">
    <citation type="submission" date="2018-08" db="EMBL/GenBank/DDBJ databases">
        <title>A genome reference for cultivated species of the human gut microbiota.</title>
        <authorList>
            <person name="Zou Y."/>
            <person name="Xue W."/>
            <person name="Luo G."/>
        </authorList>
    </citation>
    <scope>NUCLEOTIDE SEQUENCE [LARGE SCALE GENOMIC DNA]</scope>
    <source>
        <strain evidence="1 2">AF14-18</strain>
    </source>
</reference>
<dbReference type="AlphaFoldDB" id="A0A412Z493"/>
<evidence type="ECO:0000313" key="1">
    <source>
        <dbReference type="EMBL" id="RGV74784.1"/>
    </source>
</evidence>
<proteinExistence type="predicted"/>
<protein>
    <submittedName>
        <fullName evidence="1">Uncharacterized protein</fullName>
    </submittedName>
</protein>
<name>A0A412Z493_9FIRM</name>